<protein>
    <submittedName>
        <fullName evidence="1">Uncharacterized protein</fullName>
    </submittedName>
</protein>
<keyword evidence="2" id="KW-1185">Reference proteome</keyword>
<dbReference type="EMBL" id="JADGJH010005223">
    <property type="protein sequence ID" value="KAJ3081503.1"/>
    <property type="molecule type" value="Genomic_DNA"/>
</dbReference>
<evidence type="ECO:0000313" key="2">
    <source>
        <dbReference type="Proteomes" id="UP001211907"/>
    </source>
</evidence>
<dbReference type="Proteomes" id="UP001211907">
    <property type="component" value="Unassembled WGS sequence"/>
</dbReference>
<accession>A0AAD5SPC0</accession>
<evidence type="ECO:0000313" key="1">
    <source>
        <dbReference type="EMBL" id="KAJ3081503.1"/>
    </source>
</evidence>
<organism evidence="1 2">
    <name type="scientific">Physocladia obscura</name>
    <dbReference type="NCBI Taxonomy" id="109957"/>
    <lineage>
        <taxon>Eukaryota</taxon>
        <taxon>Fungi</taxon>
        <taxon>Fungi incertae sedis</taxon>
        <taxon>Chytridiomycota</taxon>
        <taxon>Chytridiomycota incertae sedis</taxon>
        <taxon>Chytridiomycetes</taxon>
        <taxon>Chytridiales</taxon>
        <taxon>Chytriomycetaceae</taxon>
        <taxon>Physocladia</taxon>
    </lineage>
</organism>
<comment type="caution">
    <text evidence="1">The sequence shown here is derived from an EMBL/GenBank/DDBJ whole genome shotgun (WGS) entry which is preliminary data.</text>
</comment>
<gene>
    <name evidence="1" type="ORF">HK100_009867</name>
</gene>
<sequence length="83" mass="9843">MKREPLDIIWHGLASFPVFTNMDDDDKIKKDWRSPYRLKIWSDIAEQVLSKYGMRRLDAFEMTMPFVYDTPDGGHFFKTPGKN</sequence>
<reference evidence="1" key="1">
    <citation type="submission" date="2020-05" db="EMBL/GenBank/DDBJ databases">
        <title>Phylogenomic resolution of chytrid fungi.</title>
        <authorList>
            <person name="Stajich J.E."/>
            <person name="Amses K."/>
            <person name="Simmons R."/>
            <person name="Seto K."/>
            <person name="Myers J."/>
            <person name="Bonds A."/>
            <person name="Quandt C.A."/>
            <person name="Barry K."/>
            <person name="Liu P."/>
            <person name="Grigoriev I."/>
            <person name="Longcore J.E."/>
            <person name="James T.Y."/>
        </authorList>
    </citation>
    <scope>NUCLEOTIDE SEQUENCE</scope>
    <source>
        <strain evidence="1">JEL0513</strain>
    </source>
</reference>
<proteinExistence type="predicted"/>
<name>A0AAD5SPC0_9FUNG</name>
<dbReference type="AlphaFoldDB" id="A0AAD5SPC0"/>